<keyword evidence="4" id="KW-0539">Nucleus</keyword>
<dbReference type="InterPro" id="IPR050115">
    <property type="entry name" value="Proteasome_alpha"/>
</dbReference>
<evidence type="ECO:0000256" key="1">
    <source>
        <dbReference type="ARBA" id="ARBA00022490"/>
    </source>
</evidence>
<dbReference type="Gene3D" id="3.60.20.10">
    <property type="entry name" value="Glutamine Phosphoribosylpyrophosphate, subunit 1, domain 1"/>
    <property type="match status" value="1"/>
</dbReference>
<protein>
    <recommendedName>
        <fullName evidence="4">Proteasome subunit alpha type</fullName>
    </recommendedName>
</protein>
<dbReference type="Proteomes" id="UP000179807">
    <property type="component" value="Unassembled WGS sequence"/>
</dbReference>
<dbReference type="InterPro" id="IPR001353">
    <property type="entry name" value="Proteasome_sua/b"/>
</dbReference>
<feature type="domain" description="Proteasome alpha-type subunits" evidence="5">
    <location>
        <begin position="4"/>
        <end position="26"/>
    </location>
</feature>
<evidence type="ECO:0000313" key="7">
    <source>
        <dbReference type="EMBL" id="OHS96070.1"/>
    </source>
</evidence>
<sequence length="235" mass="26180">MSHYARSITRFSPDGRLFQIDHAQAAVQRGTTVVAVQSKDLIVIAVEKLTIAKLQDPCTFRKVVALDDHVMCAFAGLHADARVLVQKAQVECQSHRLTYEDPITVERIARHIATLQLKYTQSGGVRPFGVATLVCGFDSTTKQPHIYETLPSGAYAEWKARTIGRHDQTVMEYLEKHYKDDMTDDDAIKMAVGSLLEVVENGAKNLEVALMKCGEPMVLMKEEQLAPLIEAINKK</sequence>
<dbReference type="GO" id="GO:0019773">
    <property type="term" value="C:proteasome core complex, alpha-subunit complex"/>
    <property type="evidence" value="ECO:0007669"/>
    <property type="project" value="UniProtKB-UniRule"/>
</dbReference>
<comment type="subunit">
    <text evidence="4">The 26S proteasome consists of a 20S proteasome core and two 19S regulatory subunits.</text>
</comment>
<dbReference type="GeneID" id="94846367"/>
<dbReference type="SMART" id="SM00948">
    <property type="entry name" value="Proteasome_A_N"/>
    <property type="match status" value="1"/>
</dbReference>
<name>A0A1J4JA56_9EUKA</name>
<dbReference type="NCBIfam" id="NF003075">
    <property type="entry name" value="PRK03996.1"/>
    <property type="match status" value="1"/>
</dbReference>
<evidence type="ECO:0000256" key="4">
    <source>
        <dbReference type="RuleBase" id="RU000551"/>
    </source>
</evidence>
<dbReference type="InterPro" id="IPR029055">
    <property type="entry name" value="Ntn_hydrolases_N"/>
</dbReference>
<evidence type="ECO:0000313" key="6">
    <source>
        <dbReference type="EMBL" id="ARM19938.1"/>
    </source>
</evidence>
<dbReference type="Pfam" id="PF10584">
    <property type="entry name" value="Proteasome_A_N"/>
    <property type="match status" value="1"/>
</dbReference>
<evidence type="ECO:0000313" key="8">
    <source>
        <dbReference type="Proteomes" id="UP000179807"/>
    </source>
</evidence>
<dbReference type="EMBL" id="MLAK01001203">
    <property type="protein sequence ID" value="OHS96070.1"/>
    <property type="molecule type" value="Genomic_DNA"/>
</dbReference>
<evidence type="ECO:0000256" key="3">
    <source>
        <dbReference type="PROSITE-ProRule" id="PRU00808"/>
    </source>
</evidence>
<dbReference type="InterPro" id="IPR000426">
    <property type="entry name" value="Proteasome_asu_N"/>
</dbReference>
<accession>A0A1J4JA56</accession>
<dbReference type="GO" id="GO:0006511">
    <property type="term" value="P:ubiquitin-dependent protein catabolic process"/>
    <property type="evidence" value="ECO:0007669"/>
    <property type="project" value="InterPro"/>
</dbReference>
<dbReference type="VEuPathDB" id="TrichDB:TRFO_37829"/>
<keyword evidence="2 3" id="KW-0647">Proteasome</keyword>
<keyword evidence="1 4" id="KW-0963">Cytoplasm</keyword>
<dbReference type="GO" id="GO:0005737">
    <property type="term" value="C:cytoplasm"/>
    <property type="evidence" value="ECO:0007669"/>
    <property type="project" value="UniProtKB-SubCell"/>
</dbReference>
<dbReference type="OrthoDB" id="431557at2759"/>
<dbReference type="FunFam" id="3.60.20.10:FF:000004">
    <property type="entry name" value="Proteasome subunit alpha type-4"/>
    <property type="match status" value="1"/>
</dbReference>
<gene>
    <name evidence="7" type="primary">psma7</name>
    <name evidence="7" type="ORF">TRFO_37829</name>
</gene>
<reference evidence="6" key="3">
    <citation type="journal article" date="2017" name="Biol. Cell">
        <title>The costa of trichomonads: A complex macromolecular cytoskeleton structure made of uncommon proteins.</title>
        <authorList>
            <person name="de Andrade Rosa I."/>
            <person name="Brigido M.C."/>
            <person name="de Oliveira Santos E."/>
            <person name="Gonzaga L."/>
            <person name="Zingali R.B."/>
            <person name="de Vasconcelos A.T."/>
            <person name="de Souza W."/>
            <person name="Benchimol M."/>
        </authorList>
    </citation>
    <scope>NUCLEOTIDE SEQUENCE</scope>
    <source>
        <strain evidence="6">37829</strain>
    </source>
</reference>
<dbReference type="AlphaFoldDB" id="A0A1J4JA56"/>
<organism evidence="7 8">
    <name type="scientific">Tritrichomonas foetus</name>
    <dbReference type="NCBI Taxonomy" id="1144522"/>
    <lineage>
        <taxon>Eukaryota</taxon>
        <taxon>Metamonada</taxon>
        <taxon>Parabasalia</taxon>
        <taxon>Tritrichomonadida</taxon>
        <taxon>Tritrichomonadidae</taxon>
        <taxon>Tritrichomonas</taxon>
    </lineage>
</organism>
<dbReference type="PROSITE" id="PS00388">
    <property type="entry name" value="PROTEASOME_ALPHA_1"/>
    <property type="match status" value="1"/>
</dbReference>
<dbReference type="Pfam" id="PF00227">
    <property type="entry name" value="Proteasome"/>
    <property type="match status" value="1"/>
</dbReference>
<dbReference type="GO" id="GO:0005634">
    <property type="term" value="C:nucleus"/>
    <property type="evidence" value="ECO:0007669"/>
    <property type="project" value="UniProtKB-SubCell"/>
</dbReference>
<dbReference type="EMBL" id="KX579706">
    <property type="protein sequence ID" value="ARM19938.1"/>
    <property type="molecule type" value="Genomic_DNA"/>
</dbReference>
<proteinExistence type="inferred from homology"/>
<reference evidence="7 8" key="2">
    <citation type="submission" date="2016-10" db="EMBL/GenBank/DDBJ databases">
        <authorList>
            <person name="Benchimol M."/>
            <person name="Almeida L.G."/>
            <person name="Vasconcelos A.T."/>
            <person name="Perreira-Neves A."/>
            <person name="Rosa I.A."/>
            <person name="Tasca T."/>
            <person name="Bogo M.R."/>
            <person name="de Souza W."/>
        </authorList>
    </citation>
    <scope>NUCLEOTIDE SEQUENCE [LARGE SCALE GENOMIC DNA]</scope>
    <source>
        <strain evidence="7 8">K</strain>
    </source>
</reference>
<dbReference type="SUPFAM" id="SSF56235">
    <property type="entry name" value="N-terminal nucleophile aminohydrolases (Ntn hydrolases)"/>
    <property type="match status" value="1"/>
</dbReference>
<dbReference type="PROSITE" id="PS51475">
    <property type="entry name" value="PROTEASOME_ALPHA_2"/>
    <property type="match status" value="1"/>
</dbReference>
<keyword evidence="8" id="KW-1185">Reference proteome</keyword>
<comment type="similarity">
    <text evidence="3 4">Belongs to the peptidase T1A family.</text>
</comment>
<evidence type="ECO:0000256" key="2">
    <source>
        <dbReference type="ARBA" id="ARBA00022942"/>
    </source>
</evidence>
<dbReference type="PANTHER" id="PTHR11599">
    <property type="entry name" value="PROTEASOME SUBUNIT ALPHA/BETA"/>
    <property type="match status" value="1"/>
</dbReference>
<evidence type="ECO:0000259" key="5">
    <source>
        <dbReference type="PROSITE" id="PS00388"/>
    </source>
</evidence>
<comment type="subcellular location">
    <subcellularLocation>
        <location evidence="4">Cytoplasm</location>
    </subcellularLocation>
    <subcellularLocation>
        <location evidence="4">Nucleus</location>
    </subcellularLocation>
</comment>
<dbReference type="InterPro" id="IPR023332">
    <property type="entry name" value="Proteasome_alpha-type"/>
</dbReference>
<reference evidence="6" key="1">
    <citation type="submission" date="2016-07" db="EMBL/GenBank/DDBJ databases">
        <authorList>
            <person name="Rosa I.A."/>
            <person name="Brigido M.C."/>
            <person name="Santos E.O."/>
            <person name="Almeida L.G.P."/>
            <person name="Zingalli R.B."/>
            <person name="Vasconcelos A.T.R."/>
            <person name="Souza W."/>
            <person name="Benchimol M."/>
        </authorList>
    </citation>
    <scope>NUCLEOTIDE SEQUENCE</scope>
    <source>
        <strain evidence="6">37829</strain>
    </source>
</reference>
<dbReference type="RefSeq" id="XP_068349207.1">
    <property type="nucleotide sequence ID" value="XM_068511663.1"/>
</dbReference>